<proteinExistence type="predicted"/>
<evidence type="ECO:0000259" key="17">
    <source>
        <dbReference type="Pfam" id="PF23387"/>
    </source>
</evidence>
<evidence type="ECO:0000256" key="12">
    <source>
        <dbReference type="ARBA" id="ARBA00062232"/>
    </source>
</evidence>
<evidence type="ECO:0000256" key="10">
    <source>
        <dbReference type="ARBA" id="ARBA00023273"/>
    </source>
</evidence>
<dbReference type="PROSITE" id="PS50294">
    <property type="entry name" value="WD_REPEATS_REGION"/>
    <property type="match status" value="1"/>
</dbReference>
<feature type="domain" description="IFT121-like zinc finger" evidence="16">
    <location>
        <begin position="1207"/>
        <end position="1248"/>
    </location>
</feature>
<dbReference type="InterPro" id="IPR056159">
    <property type="entry name" value="Beta-prop_IFT121_TULP_N"/>
</dbReference>
<evidence type="ECO:0000259" key="16">
    <source>
        <dbReference type="Pfam" id="PF23145"/>
    </source>
</evidence>
<evidence type="ECO:0000256" key="15">
    <source>
        <dbReference type="SAM" id="MobiDB-lite"/>
    </source>
</evidence>
<dbReference type="InterPro" id="IPR015943">
    <property type="entry name" value="WD40/YVTN_repeat-like_dom_sf"/>
</dbReference>
<evidence type="ECO:0000256" key="2">
    <source>
        <dbReference type="ARBA" id="ARBA00004300"/>
    </source>
</evidence>
<dbReference type="SUPFAM" id="SSF50978">
    <property type="entry name" value="WD40 repeat-like"/>
    <property type="match status" value="2"/>
</dbReference>
<gene>
    <name evidence="21" type="ORF">LSH36_32g21003</name>
</gene>
<comment type="subcellular location">
    <subcellularLocation>
        <location evidence="3">Cytoplasm</location>
        <location evidence="3">Cytoskeleton</location>
        <location evidence="3">Cilium axoneme</location>
    </subcellularLocation>
    <subcellularLocation>
        <location evidence="1">Cytoplasm</location>
        <location evidence="1">Cytoskeleton</location>
        <location evidence="1">Cilium basal body</location>
    </subcellularLocation>
    <subcellularLocation>
        <location evidence="2">Cytoplasm</location>
        <location evidence="2">Cytoskeleton</location>
        <location evidence="2">Microtubule organizing center</location>
        <location evidence="2">Centrosome</location>
    </subcellularLocation>
</comment>
<protein>
    <recommendedName>
        <fullName evidence="13">WD repeat-containing protein 35</fullName>
    </recommendedName>
</protein>
<keyword evidence="4" id="KW-0963">Cytoplasm</keyword>
<feature type="repeat" description="WD" evidence="14">
    <location>
        <begin position="148"/>
        <end position="179"/>
    </location>
</feature>
<dbReference type="GO" id="GO:0061512">
    <property type="term" value="P:protein localization to cilium"/>
    <property type="evidence" value="ECO:0007669"/>
    <property type="project" value="TreeGrafter"/>
</dbReference>
<dbReference type="Pfam" id="PF25768">
    <property type="entry name" value="TPR_IFT121"/>
    <property type="match status" value="1"/>
</dbReference>
<dbReference type="InterPro" id="IPR057979">
    <property type="entry name" value="TPR_IFT121"/>
</dbReference>
<dbReference type="GO" id="GO:0005930">
    <property type="term" value="C:axoneme"/>
    <property type="evidence" value="ECO:0007669"/>
    <property type="project" value="UniProtKB-SubCell"/>
</dbReference>
<evidence type="ECO:0000259" key="18">
    <source>
        <dbReference type="Pfam" id="PF23390"/>
    </source>
</evidence>
<name>A0AAD9K8T6_9ANNE</name>
<accession>A0AAD9K8T6</accession>
<keyword evidence="8" id="KW-0969">Cilium</keyword>
<dbReference type="InterPro" id="IPR036322">
    <property type="entry name" value="WD40_repeat_dom_sf"/>
</dbReference>
<dbReference type="InterPro" id="IPR039857">
    <property type="entry name" value="Ift122/121"/>
</dbReference>
<evidence type="ECO:0000259" key="20">
    <source>
        <dbReference type="Pfam" id="PF25768"/>
    </source>
</evidence>
<evidence type="ECO:0000313" key="21">
    <source>
        <dbReference type="EMBL" id="KAK2167119.1"/>
    </source>
</evidence>
<feature type="compositionally biased region" description="Basic and acidic residues" evidence="15">
    <location>
        <begin position="14"/>
        <end position="26"/>
    </location>
</feature>
<evidence type="ECO:0000256" key="9">
    <source>
        <dbReference type="ARBA" id="ARBA00023212"/>
    </source>
</evidence>
<keyword evidence="22" id="KW-1185">Reference proteome</keyword>
<dbReference type="EMBL" id="JAODUP010000032">
    <property type="protein sequence ID" value="KAK2167119.1"/>
    <property type="molecule type" value="Genomic_DNA"/>
</dbReference>
<dbReference type="PROSITE" id="PS50082">
    <property type="entry name" value="WD_REPEATS_2"/>
    <property type="match status" value="1"/>
</dbReference>
<evidence type="ECO:0000256" key="8">
    <source>
        <dbReference type="ARBA" id="ARBA00023069"/>
    </source>
</evidence>
<dbReference type="Pfam" id="PF23145">
    <property type="entry name" value="Zf_2nd_IFT121"/>
    <property type="match status" value="1"/>
</dbReference>
<dbReference type="GO" id="GO:1905515">
    <property type="term" value="P:non-motile cilium assembly"/>
    <property type="evidence" value="ECO:0007669"/>
    <property type="project" value="TreeGrafter"/>
</dbReference>
<evidence type="ECO:0000256" key="13">
    <source>
        <dbReference type="ARBA" id="ARBA00070596"/>
    </source>
</evidence>
<evidence type="ECO:0000256" key="6">
    <source>
        <dbReference type="ARBA" id="ARBA00022737"/>
    </source>
</evidence>
<evidence type="ECO:0000256" key="11">
    <source>
        <dbReference type="ARBA" id="ARBA00058990"/>
    </source>
</evidence>
<keyword evidence="10" id="KW-0966">Cell projection</keyword>
<dbReference type="InterPro" id="IPR017233">
    <property type="entry name" value="WDR35"/>
</dbReference>
<keyword evidence="6" id="KW-0677">Repeat</keyword>
<dbReference type="AlphaFoldDB" id="A0AAD9K8T6"/>
<dbReference type="FunFam" id="1.25.40.470:FF:000004">
    <property type="entry name" value="WD repeat-containing protein 35"/>
    <property type="match status" value="1"/>
</dbReference>
<organism evidence="21 22">
    <name type="scientific">Paralvinella palmiformis</name>
    <dbReference type="NCBI Taxonomy" id="53620"/>
    <lineage>
        <taxon>Eukaryota</taxon>
        <taxon>Metazoa</taxon>
        <taxon>Spiralia</taxon>
        <taxon>Lophotrochozoa</taxon>
        <taxon>Annelida</taxon>
        <taxon>Polychaeta</taxon>
        <taxon>Sedentaria</taxon>
        <taxon>Canalipalpata</taxon>
        <taxon>Terebellida</taxon>
        <taxon>Terebelliformia</taxon>
        <taxon>Alvinellidae</taxon>
        <taxon>Paralvinella</taxon>
    </lineage>
</organism>
<sequence length="1249" mass="141719">MQHKQVKNTGMSRATEKQPNHNRDVSRCYQSYNPNNQTQELYLSHISSQGPYQSSGCNNQTQEQYLSTGHQILTPGCYQSSGRQDHLHIAIPNNTKLRSVSWNREQGYIACGAEDGLLKVLKLETQTGKDSKVKGLAAPSNLSMNQTLEGHSGAVQVVAWNEQFQKLTTSDQNGLIIVWMLYKGSWYEEMINNRNKSVVRDMKWNADGQKICIVYEDGAVIVGSVDGNRIWGKELKGLQLANVEWSPDGKLILFGMANGDIQIYDNGGNLISKLQIYCLTNATGSTIIASIEWYNGAGGYVEASCPSLAICFENGRCQVMRAENDENPILIDTGMHIVKAQWNHTGAVLAVAGSQRATGQDKDVNVIQFYTPFGEHLRTLKVPGKQIHGCAWEGGSLRIALAVDSFIYFANIRPDYKWGYFSNTVVYAFTKPDRQEHCVVFWDIKNNEKYIKYVKNLISITSCGDYCCLTTKADENACQYVLILCNSIGTPMDSKYIDLDPTYVCMTKTHIVAASKEAFYVWQFKNIKKLAAMEISGKRKASSEKLYHIDDVPSGAGGESIDFNKAYAPTQDPVCCITASDKLLIIGRESGTLNRYLMPQLSLTNKQILNCRPHQIALNCTSTRLSVTDIAGVLTFFDLDTHITDANGQEVIGEHLKFERKDVWDMRWAEDNPELFAMMEKTRMYIFRNLDPEEPMLSSGYICQFRDLQIKSVLLDEILKDPENPTKDNVIEMEVKSLRDTRELLEKVGLEETLSFIEDNPHSRLWRLLAESALEQLNLKIADHAFVRCKDFQGIEFVKRLGNLQSETMKRAEVAAYFQRFDEAERLYLDMDRGDLAVALRKKLGDWFRVVQLLKSGSQGDDQQLEEAWNAIGDYYSDRQQWLQAVTYYVQGRNQEHLAECYYILEDYVGLKKMMENLPENHKLLPSIAKMFVTVGMCTEAVDAYIKNNKIKEAIDCCVHLNQWNTAIELAKSHNVREIDSLLAKYAQHLLEKEKIINAIELYRKANHYIDAAKLLFKIASDETKHHSKPMRIKKIYVLAALLVERYHEQRKMTSRSKAKGQRGTEAISALSGLLEEDAQSMTDTKLLDNAWRGAEGYHFYILAQRQLYAGQSEAAMKTALHLREYEDIINPVEIYSLLGNVGVNCYYSCHGLAASALRAFGTCSKAFIKLESLDSLNPEQLKQYEELALDLFTKSSVCPSCDTKFPTCIVSGRPLMDYQFWSCQMCKHQAYEREISTRQNCPLCHTRI</sequence>
<dbReference type="Pfam" id="PF23390">
    <property type="entry name" value="Beta-prop_WDR35_2nd"/>
    <property type="match status" value="1"/>
</dbReference>
<dbReference type="FunFam" id="2.130.10.10:FF:000187">
    <property type="entry name" value="WD repeat-containing protein 35"/>
    <property type="match status" value="1"/>
</dbReference>
<dbReference type="Gene3D" id="1.25.40.470">
    <property type="match status" value="1"/>
</dbReference>
<dbReference type="GO" id="GO:0030991">
    <property type="term" value="C:intraciliary transport particle A"/>
    <property type="evidence" value="ECO:0007669"/>
    <property type="project" value="TreeGrafter"/>
</dbReference>
<comment type="subunit">
    <text evidence="12">Component of the IFT complex A (IFT-A) complex. IFT-A complex is divided into a core subcomplex composed of IFT122:IFT140:WDR19 which is associated with TULP3 and a peripheral subcomplex composed of IFT43:WDR35:TTC21B. Interacts directy with IFT122, ITF43 and TTC21B. Interacts with IFT43. Interacts with CFAP61.</text>
</comment>
<dbReference type="SMART" id="SM00320">
    <property type="entry name" value="WD40"/>
    <property type="match status" value="4"/>
</dbReference>
<keyword evidence="9" id="KW-0206">Cytoskeleton</keyword>
<evidence type="ECO:0000313" key="22">
    <source>
        <dbReference type="Proteomes" id="UP001208570"/>
    </source>
</evidence>
<feature type="domain" description="IFT80/172/WDR35 TPR" evidence="17">
    <location>
        <begin position="765"/>
        <end position="853"/>
    </location>
</feature>
<comment type="caution">
    <text evidence="21">The sequence shown here is derived from an EMBL/GenBank/DDBJ whole genome shotgun (WGS) entry which is preliminary data.</text>
</comment>
<reference evidence="21" key="1">
    <citation type="journal article" date="2023" name="Mol. Biol. Evol.">
        <title>Third-Generation Sequencing Reveals the Adaptive Role of the Epigenome in Three Deep-Sea Polychaetes.</title>
        <authorList>
            <person name="Perez M."/>
            <person name="Aroh O."/>
            <person name="Sun Y."/>
            <person name="Lan Y."/>
            <person name="Juniper S.K."/>
            <person name="Young C.R."/>
            <person name="Angers B."/>
            <person name="Qian P.Y."/>
        </authorList>
    </citation>
    <scope>NUCLEOTIDE SEQUENCE</scope>
    <source>
        <strain evidence="21">P08H-3</strain>
    </source>
</reference>
<dbReference type="PANTHER" id="PTHR12764:SF5">
    <property type="entry name" value="LD29485P"/>
    <property type="match status" value="1"/>
</dbReference>
<dbReference type="Pfam" id="PF24797">
    <property type="entry name" value="Beta-prop_WDR35_TULP_N"/>
    <property type="match status" value="1"/>
</dbReference>
<evidence type="ECO:0000256" key="5">
    <source>
        <dbReference type="ARBA" id="ARBA00022574"/>
    </source>
</evidence>
<feature type="domain" description="IFT121 second beta-propeller" evidence="18">
    <location>
        <begin position="418"/>
        <end position="734"/>
    </location>
</feature>
<dbReference type="GO" id="GO:0035721">
    <property type="term" value="P:intraciliary retrograde transport"/>
    <property type="evidence" value="ECO:0007669"/>
    <property type="project" value="TreeGrafter"/>
</dbReference>
<dbReference type="Proteomes" id="UP001208570">
    <property type="component" value="Unassembled WGS sequence"/>
</dbReference>
<keyword evidence="7" id="KW-0970">Cilium biogenesis/degradation</keyword>
<dbReference type="Gene3D" id="2.130.10.10">
    <property type="entry name" value="YVTN repeat-like/Quinoprotein amine dehydrogenase"/>
    <property type="match status" value="1"/>
</dbReference>
<dbReference type="PIRSF" id="PIRSF037536">
    <property type="entry name" value="WD_repeat_p35"/>
    <property type="match status" value="1"/>
</dbReference>
<evidence type="ECO:0000256" key="4">
    <source>
        <dbReference type="ARBA" id="ARBA00022490"/>
    </source>
</evidence>
<evidence type="ECO:0000256" key="1">
    <source>
        <dbReference type="ARBA" id="ARBA00004120"/>
    </source>
</evidence>
<dbReference type="InterPro" id="IPR056157">
    <property type="entry name" value="TPR_IFT80_172_dom"/>
</dbReference>
<dbReference type="PANTHER" id="PTHR12764">
    <property type="entry name" value="WD REPEAT DOMAIN-RELATED"/>
    <property type="match status" value="1"/>
</dbReference>
<keyword evidence="5 14" id="KW-0853">WD repeat</keyword>
<feature type="domain" description="IFT121/TULP4 N-terminal" evidence="19">
    <location>
        <begin position="88"/>
        <end position="413"/>
    </location>
</feature>
<dbReference type="InterPro" id="IPR001680">
    <property type="entry name" value="WD40_rpt"/>
</dbReference>
<feature type="domain" description="IFT121-like TPR repeats" evidence="20">
    <location>
        <begin position="1089"/>
        <end position="1197"/>
    </location>
</feature>
<dbReference type="GO" id="GO:0005813">
    <property type="term" value="C:centrosome"/>
    <property type="evidence" value="ECO:0007669"/>
    <property type="project" value="UniProtKB-SubCell"/>
</dbReference>
<evidence type="ECO:0000259" key="19">
    <source>
        <dbReference type="Pfam" id="PF24797"/>
    </source>
</evidence>
<dbReference type="InterPro" id="IPR056170">
    <property type="entry name" value="Znf_IFT121-like"/>
</dbReference>
<comment type="function">
    <text evidence="11">As a component of the IFT complex A (IFT-A), a complex required for retrograde ciliary transport and entry into cilia of G protein-coupled receptors (GPCRs), it is involved in ciliogenesis and ciliary protein trafficking. May promote CASP3 activation and TNF-stimulated apoptosis.</text>
</comment>
<dbReference type="GO" id="GO:0097730">
    <property type="term" value="C:non-motile cilium"/>
    <property type="evidence" value="ECO:0007669"/>
    <property type="project" value="TreeGrafter"/>
</dbReference>
<dbReference type="Pfam" id="PF23387">
    <property type="entry name" value="TPR_IFT80_172"/>
    <property type="match status" value="1"/>
</dbReference>
<evidence type="ECO:0000256" key="14">
    <source>
        <dbReference type="PROSITE-ProRule" id="PRU00221"/>
    </source>
</evidence>
<dbReference type="InterPro" id="IPR057361">
    <property type="entry name" value="TPR_WDR35"/>
</dbReference>
<feature type="region of interest" description="Disordered" evidence="15">
    <location>
        <begin position="1"/>
        <end position="31"/>
    </location>
</feature>
<evidence type="ECO:0000256" key="3">
    <source>
        <dbReference type="ARBA" id="ARBA00004430"/>
    </source>
</evidence>
<dbReference type="Pfam" id="PF25170">
    <property type="entry name" value="TPR_WDR35"/>
    <property type="match status" value="1"/>
</dbReference>
<evidence type="ECO:0000256" key="7">
    <source>
        <dbReference type="ARBA" id="ARBA00022794"/>
    </source>
</evidence>
<dbReference type="InterPro" id="IPR056158">
    <property type="entry name" value="Beta-prop_IFT121_2nd"/>
</dbReference>